<evidence type="ECO:0000313" key="3">
    <source>
        <dbReference type="EMBL" id="CAA9309841.1"/>
    </source>
</evidence>
<dbReference type="Pfam" id="PF00293">
    <property type="entry name" value="NUDIX"/>
    <property type="match status" value="1"/>
</dbReference>
<dbReference type="SUPFAM" id="SSF53254">
    <property type="entry name" value="Phosphoglycerate mutase-like"/>
    <property type="match status" value="1"/>
</dbReference>
<dbReference type="InterPro" id="IPR000086">
    <property type="entry name" value="NUDIX_hydrolase_dom"/>
</dbReference>
<keyword evidence="1 3" id="KW-0378">Hydrolase</keyword>
<dbReference type="SMART" id="SM00855">
    <property type="entry name" value="PGAM"/>
    <property type="match status" value="1"/>
</dbReference>
<dbReference type="CDD" id="cd03673">
    <property type="entry name" value="NUDIX_Ap6A_hydrolase"/>
    <property type="match status" value="1"/>
</dbReference>
<organism evidence="3">
    <name type="scientific">uncultured Nocardioidaceae bacterium</name>
    <dbReference type="NCBI Taxonomy" id="253824"/>
    <lineage>
        <taxon>Bacteria</taxon>
        <taxon>Bacillati</taxon>
        <taxon>Actinomycetota</taxon>
        <taxon>Actinomycetes</taxon>
        <taxon>Propionibacteriales</taxon>
        <taxon>Nocardioidaceae</taxon>
        <taxon>environmental samples</taxon>
    </lineage>
</organism>
<dbReference type="EC" id="3.6.1.-" evidence="3"/>
<dbReference type="Gene3D" id="3.90.79.10">
    <property type="entry name" value="Nucleoside Triphosphate Pyrophosphohydrolase"/>
    <property type="match status" value="1"/>
</dbReference>
<dbReference type="GO" id="GO:0006167">
    <property type="term" value="P:AMP biosynthetic process"/>
    <property type="evidence" value="ECO:0007669"/>
    <property type="project" value="TreeGrafter"/>
</dbReference>
<gene>
    <name evidence="3" type="ORF">AVDCRST_MAG46-74</name>
</gene>
<dbReference type="Gene3D" id="3.40.50.1240">
    <property type="entry name" value="Phosphoglycerate mutase-like"/>
    <property type="match status" value="1"/>
</dbReference>
<dbReference type="PANTHER" id="PTHR21340:SF0">
    <property type="entry name" value="BIS(5'-NUCLEOSYL)-TETRAPHOSPHATASE [ASYMMETRICAL]"/>
    <property type="match status" value="1"/>
</dbReference>
<dbReference type="InterPro" id="IPR015797">
    <property type="entry name" value="NUDIX_hydrolase-like_dom_sf"/>
</dbReference>
<protein>
    <submittedName>
        <fullName evidence="3">Hydrolase MutT1</fullName>
        <ecNumber evidence="3">3.6.1.-</ecNumber>
    </submittedName>
</protein>
<reference evidence="3" key="1">
    <citation type="submission" date="2020-02" db="EMBL/GenBank/DDBJ databases">
        <authorList>
            <person name="Meier V. D."/>
        </authorList>
    </citation>
    <scope>NUCLEOTIDE SEQUENCE</scope>
    <source>
        <strain evidence="3">AVDCRST_MAG46</strain>
    </source>
</reference>
<dbReference type="SUPFAM" id="SSF55811">
    <property type="entry name" value="Nudix"/>
    <property type="match status" value="1"/>
</dbReference>
<dbReference type="AlphaFoldDB" id="A0A6J4KM37"/>
<dbReference type="Pfam" id="PF00300">
    <property type="entry name" value="His_Phos_1"/>
    <property type="match status" value="1"/>
</dbReference>
<dbReference type="GO" id="GO:0004081">
    <property type="term" value="F:bis(5'-nucleosyl)-tetraphosphatase (asymmetrical) activity"/>
    <property type="evidence" value="ECO:0007669"/>
    <property type="project" value="TreeGrafter"/>
</dbReference>
<evidence type="ECO:0000256" key="1">
    <source>
        <dbReference type="ARBA" id="ARBA00022801"/>
    </source>
</evidence>
<dbReference type="InterPro" id="IPR029033">
    <property type="entry name" value="His_PPase_superfam"/>
</dbReference>
<dbReference type="InterPro" id="IPR013078">
    <property type="entry name" value="His_Pase_superF_clade-1"/>
</dbReference>
<sequence length="294" mass="32627">MPAPRKVLAAGAVVWRPAGDDIELLVIHRPAHEDWTIPKGKVDPGERLPVTAVREVLEETSVPIRLGLPISTIEYEVVRPERILKRVSYWVGRPLGSGDINHSADHEVDEVRWVAAAKAPEVLTYDRDRELVAQLLRLRESSQHRTRPLIVLRHGHARARAKWKGADHLRPLSDKGSREAHQLVPLLAAYGISRVVTSPSTRCVQTVQPYLDHLDSEVMLDDGLSEERADAHTVAKGLRRLATEDRPTVLCTHRPVLPLVFTALGLSSHSLEPGGLLVAHRRGARVVGTETHLP</sequence>
<feature type="domain" description="Nudix hydrolase" evidence="2">
    <location>
        <begin position="5"/>
        <end position="137"/>
    </location>
</feature>
<accession>A0A6J4KM37</accession>
<dbReference type="CDD" id="cd07067">
    <property type="entry name" value="HP_PGM_like"/>
    <property type="match status" value="1"/>
</dbReference>
<name>A0A6J4KM37_9ACTN</name>
<evidence type="ECO:0000259" key="2">
    <source>
        <dbReference type="PROSITE" id="PS51462"/>
    </source>
</evidence>
<dbReference type="PROSITE" id="PS51462">
    <property type="entry name" value="NUDIX"/>
    <property type="match status" value="1"/>
</dbReference>
<dbReference type="EMBL" id="CADCUD010000006">
    <property type="protein sequence ID" value="CAA9309841.1"/>
    <property type="molecule type" value="Genomic_DNA"/>
</dbReference>
<dbReference type="GO" id="GO:0006754">
    <property type="term" value="P:ATP biosynthetic process"/>
    <property type="evidence" value="ECO:0007669"/>
    <property type="project" value="TreeGrafter"/>
</dbReference>
<dbReference type="InterPro" id="IPR051325">
    <property type="entry name" value="Nudix_hydrolase_domain"/>
</dbReference>
<dbReference type="PANTHER" id="PTHR21340">
    <property type="entry name" value="DIADENOSINE 5,5-P1,P4-TETRAPHOSPHATE PYROPHOSPHOHYDROLASE MUTT"/>
    <property type="match status" value="1"/>
</dbReference>
<proteinExistence type="predicted"/>